<protein>
    <submittedName>
        <fullName evidence="2">Methionine/alanine import family NSS transporter small subunit</fullName>
    </submittedName>
</protein>
<reference evidence="2 3" key="1">
    <citation type="submission" date="2021-05" db="EMBL/GenBank/DDBJ databases">
        <title>Direct Submission.</title>
        <authorList>
            <person name="Li K."/>
            <person name="Gao J."/>
        </authorList>
    </citation>
    <scope>NUCLEOTIDE SEQUENCE [LARGE SCALE GENOMIC DNA]</scope>
    <source>
        <strain evidence="2 3">Mg02</strain>
    </source>
</reference>
<sequence>MSASAITMMVISMALLWGGLITAIVHLRRHPEVSDQD</sequence>
<feature type="transmembrane region" description="Helical" evidence="1">
    <location>
        <begin position="6"/>
        <end position="27"/>
    </location>
</feature>
<dbReference type="RefSeq" id="WP_220560991.1">
    <property type="nucleotide sequence ID" value="NZ_CP074133.1"/>
</dbReference>
<evidence type="ECO:0000313" key="2">
    <source>
        <dbReference type="EMBL" id="QUX25438.1"/>
    </source>
</evidence>
<dbReference type="NCBIfam" id="NF033493">
    <property type="entry name" value="MetS_like_NSS"/>
    <property type="match status" value="1"/>
</dbReference>
<keyword evidence="3" id="KW-1185">Reference proteome</keyword>
<organism evidence="2 3">
    <name type="scientific">Nocardiopsis changdeensis</name>
    <dbReference type="NCBI Taxonomy" id="2831969"/>
    <lineage>
        <taxon>Bacteria</taxon>
        <taxon>Bacillati</taxon>
        <taxon>Actinomycetota</taxon>
        <taxon>Actinomycetes</taxon>
        <taxon>Streptosporangiales</taxon>
        <taxon>Nocardiopsidaceae</taxon>
        <taxon>Nocardiopsis</taxon>
    </lineage>
</organism>
<dbReference type="Proteomes" id="UP000676079">
    <property type="component" value="Chromosome"/>
</dbReference>
<dbReference type="InterPro" id="IPR031596">
    <property type="entry name" value="MaAIMP_sms"/>
</dbReference>
<proteinExistence type="predicted"/>
<accession>A0ABX8BXA5</accession>
<keyword evidence="1" id="KW-0812">Transmembrane</keyword>
<keyword evidence="1" id="KW-1133">Transmembrane helix</keyword>
<gene>
    <name evidence="2" type="ORF">KGD84_15045</name>
</gene>
<dbReference type="EMBL" id="CP074133">
    <property type="protein sequence ID" value="QUX25438.1"/>
    <property type="molecule type" value="Genomic_DNA"/>
</dbReference>
<keyword evidence="1" id="KW-0472">Membrane</keyword>
<dbReference type="Pfam" id="PF16951">
    <property type="entry name" value="MaAIMP_sms"/>
    <property type="match status" value="1"/>
</dbReference>
<name>A0ABX8BXA5_9ACTN</name>
<evidence type="ECO:0000256" key="1">
    <source>
        <dbReference type="SAM" id="Phobius"/>
    </source>
</evidence>
<evidence type="ECO:0000313" key="3">
    <source>
        <dbReference type="Proteomes" id="UP000676079"/>
    </source>
</evidence>